<dbReference type="PROSITE" id="PS51151">
    <property type="entry name" value="NAC_AB"/>
    <property type="match status" value="1"/>
</dbReference>
<organism evidence="3 4">
    <name type="scientific">Brachionus calyciflorus</name>
    <dbReference type="NCBI Taxonomy" id="104777"/>
    <lineage>
        <taxon>Eukaryota</taxon>
        <taxon>Metazoa</taxon>
        <taxon>Spiralia</taxon>
        <taxon>Gnathifera</taxon>
        <taxon>Rotifera</taxon>
        <taxon>Eurotatoria</taxon>
        <taxon>Monogononta</taxon>
        <taxon>Pseudotrocha</taxon>
        <taxon>Ploima</taxon>
        <taxon>Brachionidae</taxon>
        <taxon>Brachionus</taxon>
    </lineage>
</organism>
<feature type="compositionally biased region" description="Acidic residues" evidence="1">
    <location>
        <begin position="165"/>
        <end position="176"/>
    </location>
</feature>
<feature type="compositionally biased region" description="Low complexity" evidence="1">
    <location>
        <begin position="148"/>
        <end position="157"/>
    </location>
</feature>
<evidence type="ECO:0000313" key="4">
    <source>
        <dbReference type="Proteomes" id="UP000663879"/>
    </source>
</evidence>
<dbReference type="InterPro" id="IPR038187">
    <property type="entry name" value="NAC_A/B_dom_sf"/>
</dbReference>
<dbReference type="AlphaFoldDB" id="A0A814HGH6"/>
<feature type="compositionally biased region" description="Basic and acidic residues" evidence="1">
    <location>
        <begin position="17"/>
        <end position="34"/>
    </location>
</feature>
<dbReference type="PANTHER" id="PTHR21713">
    <property type="entry name" value="NASCENT POLYPEPTIDE ASSOCIATED COMPLEX ALPHA SUBUNIT-RELATED"/>
    <property type="match status" value="1"/>
</dbReference>
<evidence type="ECO:0000313" key="3">
    <source>
        <dbReference type="EMBL" id="CAF1010538.1"/>
    </source>
</evidence>
<name>A0A814HGH6_9BILA</name>
<dbReference type="InterPro" id="IPR016641">
    <property type="entry name" value="EGD2/NACA0like"/>
</dbReference>
<keyword evidence="4" id="KW-1185">Reference proteome</keyword>
<dbReference type="SMART" id="SM01407">
    <property type="entry name" value="NAC"/>
    <property type="match status" value="1"/>
</dbReference>
<dbReference type="Gene3D" id="2.20.70.30">
    <property type="entry name" value="Nascent polypeptide-associated complex domain"/>
    <property type="match status" value="1"/>
</dbReference>
<dbReference type="OrthoDB" id="3169036at2759"/>
<dbReference type="EMBL" id="CAJNOC010004127">
    <property type="protein sequence ID" value="CAF1010538.1"/>
    <property type="molecule type" value="Genomic_DNA"/>
</dbReference>
<dbReference type="Gene3D" id="1.10.8.10">
    <property type="entry name" value="DNA helicase RuvA subunit, C-terminal domain"/>
    <property type="match status" value="1"/>
</dbReference>
<feature type="compositionally biased region" description="Polar residues" evidence="1">
    <location>
        <begin position="1"/>
        <end position="10"/>
    </location>
</feature>
<reference evidence="3" key="1">
    <citation type="submission" date="2021-02" db="EMBL/GenBank/DDBJ databases">
        <authorList>
            <person name="Nowell W R."/>
        </authorList>
    </citation>
    <scope>NUCLEOTIDE SEQUENCE</scope>
    <source>
        <strain evidence="3">Ploen Becks lab</strain>
    </source>
</reference>
<dbReference type="Pfam" id="PF19026">
    <property type="entry name" value="UBA_HYPK"/>
    <property type="match status" value="1"/>
</dbReference>
<dbReference type="FunFam" id="2.20.70.30:FF:000002">
    <property type="entry name" value="Nascent polypeptide-associated complex (NAC), alpha subunit"/>
    <property type="match status" value="1"/>
</dbReference>
<evidence type="ECO:0000256" key="1">
    <source>
        <dbReference type="SAM" id="MobiDB-lite"/>
    </source>
</evidence>
<comment type="caution">
    <text evidence="3">The sequence shown here is derived from an EMBL/GenBank/DDBJ whole genome shotgun (WGS) entry which is preliminary data.</text>
</comment>
<feature type="region of interest" description="Disordered" evidence="1">
    <location>
        <begin position="148"/>
        <end position="178"/>
    </location>
</feature>
<feature type="compositionally biased region" description="Acidic residues" evidence="1">
    <location>
        <begin position="35"/>
        <end position="47"/>
    </location>
</feature>
<dbReference type="CDD" id="cd22054">
    <property type="entry name" value="NAC_NACA"/>
    <property type="match status" value="1"/>
</dbReference>
<dbReference type="InterPro" id="IPR002715">
    <property type="entry name" value="Nas_poly-pep-assoc_cplx_dom"/>
</dbReference>
<evidence type="ECO:0000259" key="2">
    <source>
        <dbReference type="PROSITE" id="PS51151"/>
    </source>
</evidence>
<feature type="region of interest" description="Disordered" evidence="1">
    <location>
        <begin position="1"/>
        <end position="77"/>
    </location>
</feature>
<feature type="compositionally biased region" description="Basic and acidic residues" evidence="1">
    <location>
        <begin position="48"/>
        <end position="68"/>
    </location>
</feature>
<protein>
    <recommendedName>
        <fullName evidence="2">NAC-A/B domain-containing protein</fullName>
    </recommendedName>
</protein>
<accession>A0A814HGH6</accession>
<proteinExistence type="predicted"/>
<dbReference type="Proteomes" id="UP000663879">
    <property type="component" value="Unassembled WGS sequence"/>
</dbReference>
<dbReference type="InterPro" id="IPR044034">
    <property type="entry name" value="NAC-like_UBA"/>
</dbReference>
<feature type="domain" description="NAC-A/B" evidence="2">
    <location>
        <begin position="65"/>
        <end position="130"/>
    </location>
</feature>
<dbReference type="Pfam" id="PF01849">
    <property type="entry name" value="NAC"/>
    <property type="match status" value="1"/>
</dbReference>
<gene>
    <name evidence="3" type="ORF">OXX778_LOCUS16868</name>
</gene>
<sequence>MPKAKTQANKENAPAEPAKETTQEYKLEEGKGEDDSGEESESSDEEAETKAEGGAEPTGEGHKQSRSEKKARKAIQKLGLKQVPGINRVTMRKSKNIIFVISKPDVYKSPASDTYIVFGEAKVEDLSQQAQMAAADRLKFQQAAQAAQAGEAAQAATEAKKPETIAEEEDDGEEVDATGIEEKDIEIVVAQSNVSRKRAIKALKNNNNDIINAIMELTA</sequence>
<dbReference type="GO" id="GO:0005854">
    <property type="term" value="C:nascent polypeptide-associated complex"/>
    <property type="evidence" value="ECO:0007669"/>
    <property type="project" value="InterPro"/>
</dbReference>
<dbReference type="PIRSF" id="PIRSF015901">
    <property type="entry name" value="NAC_alpha"/>
    <property type="match status" value="1"/>
</dbReference>